<proteinExistence type="predicted"/>
<reference evidence="1 2" key="1">
    <citation type="submission" date="2016-10" db="EMBL/GenBank/DDBJ databases">
        <authorList>
            <person name="de Groot N.N."/>
        </authorList>
    </citation>
    <scope>NUCLEOTIDE SEQUENCE [LARGE SCALE GENOMIC DNA]</scope>
    <source>
        <strain evidence="1 2">DSM 19803</strain>
    </source>
</reference>
<dbReference type="EMBL" id="FNCW01000005">
    <property type="protein sequence ID" value="SDG70812.1"/>
    <property type="molecule type" value="Genomic_DNA"/>
</dbReference>
<accession>A0A1G7WFT4</accession>
<keyword evidence="2" id="KW-1185">Reference proteome</keyword>
<evidence type="ECO:0000313" key="1">
    <source>
        <dbReference type="EMBL" id="SDG70812.1"/>
    </source>
</evidence>
<organism evidence="1 2">
    <name type="scientific">Psychroflexus sediminis</name>
    <dbReference type="NCBI Taxonomy" id="470826"/>
    <lineage>
        <taxon>Bacteria</taxon>
        <taxon>Pseudomonadati</taxon>
        <taxon>Bacteroidota</taxon>
        <taxon>Flavobacteriia</taxon>
        <taxon>Flavobacteriales</taxon>
        <taxon>Flavobacteriaceae</taxon>
        <taxon>Psychroflexus</taxon>
    </lineage>
</organism>
<dbReference type="AlphaFoldDB" id="A0A1G7WFT4"/>
<protein>
    <submittedName>
        <fullName evidence="1">Uncharacterized protein</fullName>
    </submittedName>
</protein>
<gene>
    <name evidence="1" type="ORF">SAMN04488027_105199</name>
</gene>
<dbReference type="STRING" id="470826.SAMN04488027_105199"/>
<sequence length="40" mass="4863">MYQGYNQAHYRVNKDRQKQKSHRIVSDGFMYNKVLNLFAL</sequence>
<dbReference type="Proteomes" id="UP000199296">
    <property type="component" value="Unassembled WGS sequence"/>
</dbReference>
<name>A0A1G7WFT4_9FLAO</name>
<evidence type="ECO:0000313" key="2">
    <source>
        <dbReference type="Proteomes" id="UP000199296"/>
    </source>
</evidence>